<evidence type="ECO:0000256" key="10">
    <source>
        <dbReference type="ARBA" id="ARBA00048988"/>
    </source>
</evidence>
<organism evidence="15 16">
    <name type="scientific">Aspergillus cristatus</name>
    <name type="common">Chinese Fuzhuan brick tea-fermentation fungus</name>
    <name type="synonym">Eurotium cristatum</name>
    <dbReference type="NCBI Taxonomy" id="573508"/>
    <lineage>
        <taxon>Eukaryota</taxon>
        <taxon>Fungi</taxon>
        <taxon>Dikarya</taxon>
        <taxon>Ascomycota</taxon>
        <taxon>Pezizomycotina</taxon>
        <taxon>Eurotiomycetes</taxon>
        <taxon>Eurotiomycetidae</taxon>
        <taxon>Eurotiales</taxon>
        <taxon>Aspergillaceae</taxon>
        <taxon>Aspergillus</taxon>
        <taxon>Aspergillus subgen. Aspergillus</taxon>
    </lineage>
</organism>
<dbReference type="InterPro" id="IPR000212">
    <property type="entry name" value="DNA_helicase_UvrD/REP"/>
</dbReference>
<evidence type="ECO:0000313" key="15">
    <source>
        <dbReference type="EMBL" id="ODM15212.1"/>
    </source>
</evidence>
<comment type="catalytic activity">
    <reaction evidence="10">
        <text>ATP + H2O = ADP + phosphate + H(+)</text>
        <dbReference type="Rhea" id="RHEA:13065"/>
        <dbReference type="ChEBI" id="CHEBI:15377"/>
        <dbReference type="ChEBI" id="CHEBI:15378"/>
        <dbReference type="ChEBI" id="CHEBI:30616"/>
        <dbReference type="ChEBI" id="CHEBI:43474"/>
        <dbReference type="ChEBI" id="CHEBI:456216"/>
        <dbReference type="EC" id="5.6.2.4"/>
    </reaction>
</comment>
<dbReference type="VEuPathDB" id="FungiDB:SI65_09451"/>
<dbReference type="GO" id="GO:0005634">
    <property type="term" value="C:nucleus"/>
    <property type="evidence" value="ECO:0007669"/>
    <property type="project" value="TreeGrafter"/>
</dbReference>
<dbReference type="SUPFAM" id="SSF52540">
    <property type="entry name" value="P-loop containing nucleoside triphosphate hydrolases"/>
    <property type="match status" value="1"/>
</dbReference>
<evidence type="ECO:0000256" key="9">
    <source>
        <dbReference type="ARBA" id="ARBA00034808"/>
    </source>
</evidence>
<dbReference type="CDD" id="cd18807">
    <property type="entry name" value="SF1_C_UvrD"/>
    <property type="match status" value="1"/>
</dbReference>
<protein>
    <recommendedName>
        <fullName evidence="9">DNA 3'-5' helicase</fullName>
        <ecNumber evidence="9">5.6.2.4</ecNumber>
    </recommendedName>
</protein>
<evidence type="ECO:0000256" key="11">
    <source>
        <dbReference type="PROSITE-ProRule" id="PRU00560"/>
    </source>
</evidence>
<evidence type="ECO:0000256" key="12">
    <source>
        <dbReference type="SAM" id="MobiDB-lite"/>
    </source>
</evidence>
<dbReference type="InterPro" id="IPR027417">
    <property type="entry name" value="P-loop_NTPase"/>
</dbReference>
<evidence type="ECO:0000256" key="2">
    <source>
        <dbReference type="ARBA" id="ARBA00022741"/>
    </source>
</evidence>
<dbReference type="PROSITE" id="PS51198">
    <property type="entry name" value="UVRD_HELICASE_ATP_BIND"/>
    <property type="match status" value="1"/>
</dbReference>
<proteinExistence type="inferred from homology"/>
<dbReference type="PROSITE" id="PS51217">
    <property type="entry name" value="UVRD_HELICASE_CTER"/>
    <property type="match status" value="1"/>
</dbReference>
<feature type="compositionally biased region" description="Polar residues" evidence="12">
    <location>
        <begin position="897"/>
        <end position="909"/>
    </location>
</feature>
<dbReference type="CDD" id="cd17932">
    <property type="entry name" value="DEXQc_UvrD"/>
    <property type="match status" value="1"/>
</dbReference>
<dbReference type="PANTHER" id="PTHR11070:SF2">
    <property type="entry name" value="ATP-DEPENDENT DNA HELICASE SRS2"/>
    <property type="match status" value="1"/>
</dbReference>
<evidence type="ECO:0000256" key="5">
    <source>
        <dbReference type="ARBA" id="ARBA00022840"/>
    </source>
</evidence>
<keyword evidence="3 11" id="KW-0378">Hydrolase</keyword>
<dbReference type="PANTHER" id="PTHR11070">
    <property type="entry name" value="UVRD / RECB / PCRA DNA HELICASE FAMILY MEMBER"/>
    <property type="match status" value="1"/>
</dbReference>
<dbReference type="Gene3D" id="1.10.10.160">
    <property type="match status" value="1"/>
</dbReference>
<dbReference type="Gene3D" id="1.10.486.10">
    <property type="entry name" value="PCRA, domain 4"/>
    <property type="match status" value="1"/>
</dbReference>
<dbReference type="FunFam" id="1.10.486.10:FF:000011">
    <property type="entry name" value="ATP-depentend DNA helicase, putative"/>
    <property type="match status" value="1"/>
</dbReference>
<keyword evidence="2 11" id="KW-0547">Nucleotide-binding</keyword>
<reference evidence="15 16" key="1">
    <citation type="journal article" date="2016" name="BMC Genomics">
        <title>Comparative genomic and transcriptomic analyses of the Fuzhuan brick tea-fermentation fungus Aspergillus cristatus.</title>
        <authorList>
            <person name="Ge Y."/>
            <person name="Wang Y."/>
            <person name="Liu Y."/>
            <person name="Tan Y."/>
            <person name="Ren X."/>
            <person name="Zhang X."/>
            <person name="Hyde K.D."/>
            <person name="Liu Y."/>
            <person name="Liu Z."/>
        </authorList>
    </citation>
    <scope>NUCLEOTIDE SEQUENCE [LARGE SCALE GENOMIC DNA]</scope>
    <source>
        <strain evidence="15 16">GZAAS20.1005</strain>
    </source>
</reference>
<feature type="region of interest" description="Disordered" evidence="12">
    <location>
        <begin position="800"/>
        <end position="948"/>
    </location>
</feature>
<evidence type="ECO:0000256" key="7">
    <source>
        <dbReference type="ARBA" id="ARBA00023235"/>
    </source>
</evidence>
<keyword evidence="5 11" id="KW-0067">ATP-binding</keyword>
<evidence type="ECO:0000256" key="4">
    <source>
        <dbReference type="ARBA" id="ARBA00022806"/>
    </source>
</evidence>
<feature type="compositionally biased region" description="Polar residues" evidence="12">
    <location>
        <begin position="928"/>
        <end position="942"/>
    </location>
</feature>
<evidence type="ECO:0000259" key="14">
    <source>
        <dbReference type="PROSITE" id="PS51217"/>
    </source>
</evidence>
<dbReference type="InterPro" id="IPR014017">
    <property type="entry name" value="DNA_helicase_UvrD-like_C"/>
</dbReference>
<dbReference type="STRING" id="573508.A0A1E3B2N9"/>
<feature type="compositionally biased region" description="Polar residues" evidence="12">
    <location>
        <begin position="761"/>
        <end position="776"/>
    </location>
</feature>
<comment type="similarity">
    <text evidence="1">Belongs to the helicase family. UvrD subfamily.</text>
</comment>
<dbReference type="Gene3D" id="3.40.50.300">
    <property type="entry name" value="P-loop containing nucleotide triphosphate hydrolases"/>
    <property type="match status" value="2"/>
</dbReference>
<dbReference type="EC" id="5.6.2.4" evidence="9"/>
<evidence type="ECO:0000256" key="6">
    <source>
        <dbReference type="ARBA" id="ARBA00023125"/>
    </source>
</evidence>
<feature type="compositionally biased region" description="Polar residues" evidence="12">
    <location>
        <begin position="829"/>
        <end position="838"/>
    </location>
</feature>
<sequence>MNPNVSDIPDPQLILNDLNPAQRTAVSSPSPILQVLAPPGSGKTKTLTARVAYLLAHHGYHPQDVICCTFTIKASREMRERIARLIGGRVEARLVLGTFHSICRRYLVSYGYLIGLQRGFGIADSSDSLTIIRRIVQRGKLGIQPNTARARISHQKAHGVDPEQAAAKYGNQKIVEQLEFVRVYYEYEKELATCNLLDYDDLLLRCVKLLRHHPHCVSNVQAVLVDEFQDTNHIQYELMNLFASANRRITVVGDPDQSIYGFRSAEIKNLARMQELYRDMSIVLLEDNYRSSGSILNSAQDVIEQDTSRPAKKLQPTHSVGTLPVLRKLPTAIAEAQWIVLEIQRCIAMTGNLLKYSDFAILLRSAALSRQIESEMGKVGMPYRMVGGLRFFDRVEIKILLDYMRVVSSPGNSEALMRIINVPPRRIGDETTRMLVNGAQKANLSLWDFIRGVAQGHKSTEKVLSKLTDQGLSSFVGIIESSRQKLQEYADGTAPRKLLDFIIKKISFRDYLTVTHGQNEENRWANVEELLNQASDVPSPNEGEEEEGNLPPIEGLRQQQAHPGEDALSHFLANVALSTEVLPQNNENEQEGEQQPDEKVTISTIHAAKGLEWPVVFVPAVYNGIIPHSRAEDQDEERRLLYVAMTRAQALLYLSVPLRISRSGEESETSPTSFIPPKIIETRFRPTGPSLQEKAVYMIADILRRPRPASADMLKARTEIPSTLDDRWTADGKERADLVTKWDGSIADEEPCPKRRRYDQDSGQSTTTYMTGFTMGNPSNFSVPTTMSSGFSTAREYIATSTTAEQESKGEATDKAKANSAASRKPGLSQGTISSFFGQPSKPKAPQLSQMPPRNQAGQQTASNPAFKSVLPSQIPPRRLPQAQTLQSSRPALEASDPNNYTWLSTPSMPTGKPIRRKATSQEENEAQADQGTNKVQSNPGTVNGVRPATTFHTTTMSMVQQPRKTLGIRRTMMNGWQERMNRATNGNGNGSSGL</sequence>
<dbReference type="InterPro" id="IPR014016">
    <property type="entry name" value="UvrD-like_ATP-bd"/>
</dbReference>
<evidence type="ECO:0000256" key="3">
    <source>
        <dbReference type="ARBA" id="ARBA00022801"/>
    </source>
</evidence>
<dbReference type="EMBL" id="JXNT01000018">
    <property type="protein sequence ID" value="ODM15212.1"/>
    <property type="molecule type" value="Genomic_DNA"/>
</dbReference>
<evidence type="ECO:0000256" key="8">
    <source>
        <dbReference type="ARBA" id="ARBA00034617"/>
    </source>
</evidence>
<dbReference type="AlphaFoldDB" id="A0A1E3B2N9"/>
<dbReference type="GO" id="GO:0043138">
    <property type="term" value="F:3'-5' DNA helicase activity"/>
    <property type="evidence" value="ECO:0007669"/>
    <property type="project" value="UniProtKB-EC"/>
</dbReference>
<comment type="caution">
    <text evidence="15">The sequence shown here is derived from an EMBL/GenBank/DDBJ whole genome shotgun (WGS) entry which is preliminary data.</text>
</comment>
<feature type="domain" description="UvrD-like helicase ATP-binding" evidence="13">
    <location>
        <begin position="16"/>
        <end position="292"/>
    </location>
</feature>
<dbReference type="InterPro" id="IPR013986">
    <property type="entry name" value="DExx_box_DNA_helicase_dom_sf"/>
</dbReference>
<feature type="compositionally biased region" description="Basic and acidic residues" evidence="12">
    <location>
        <begin position="806"/>
        <end position="817"/>
    </location>
</feature>
<feature type="region of interest" description="Disordered" evidence="12">
    <location>
        <begin position="746"/>
        <end position="776"/>
    </location>
</feature>
<dbReference type="Pfam" id="PF13361">
    <property type="entry name" value="UvrD_C"/>
    <property type="match status" value="1"/>
</dbReference>
<keyword evidence="16" id="KW-1185">Reference proteome</keyword>
<dbReference type="Pfam" id="PF00580">
    <property type="entry name" value="UvrD-helicase"/>
    <property type="match status" value="1"/>
</dbReference>
<dbReference type="GO" id="GO:0003677">
    <property type="term" value="F:DNA binding"/>
    <property type="evidence" value="ECO:0007669"/>
    <property type="project" value="UniProtKB-KW"/>
</dbReference>
<keyword evidence="4 11" id="KW-0347">Helicase</keyword>
<keyword evidence="7" id="KW-0413">Isomerase</keyword>
<dbReference type="GO" id="GO:0000725">
    <property type="term" value="P:recombinational repair"/>
    <property type="evidence" value="ECO:0007669"/>
    <property type="project" value="TreeGrafter"/>
</dbReference>
<feature type="compositionally biased region" description="Polar residues" evidence="12">
    <location>
        <begin position="847"/>
        <end position="866"/>
    </location>
</feature>
<name>A0A1E3B2N9_ASPCR</name>
<evidence type="ECO:0000259" key="13">
    <source>
        <dbReference type="PROSITE" id="PS51198"/>
    </source>
</evidence>
<accession>A0A1E3B2N9</accession>
<dbReference type="Proteomes" id="UP000094569">
    <property type="component" value="Unassembled WGS sequence"/>
</dbReference>
<feature type="binding site" evidence="11">
    <location>
        <begin position="37"/>
        <end position="44"/>
    </location>
    <ligand>
        <name>ATP</name>
        <dbReference type="ChEBI" id="CHEBI:30616"/>
    </ligand>
</feature>
<keyword evidence="6" id="KW-0238">DNA-binding</keyword>
<comment type="catalytic activity">
    <reaction evidence="8">
        <text>Couples ATP hydrolysis with the unwinding of duplex DNA by translocating in the 3'-5' direction.</text>
        <dbReference type="EC" id="5.6.2.4"/>
    </reaction>
</comment>
<dbReference type="GO" id="GO:0016787">
    <property type="term" value="F:hydrolase activity"/>
    <property type="evidence" value="ECO:0007669"/>
    <property type="project" value="UniProtKB-UniRule"/>
</dbReference>
<evidence type="ECO:0000256" key="1">
    <source>
        <dbReference type="ARBA" id="ARBA00009922"/>
    </source>
</evidence>
<gene>
    <name evidence="15" type="ORF">SI65_09451</name>
</gene>
<dbReference type="OrthoDB" id="1470711at2759"/>
<feature type="domain" description="UvrD-like helicase C-terminal" evidence="14">
    <location>
        <begin position="293"/>
        <end position="610"/>
    </location>
</feature>
<dbReference type="GO" id="GO:0005524">
    <property type="term" value="F:ATP binding"/>
    <property type="evidence" value="ECO:0007669"/>
    <property type="project" value="UniProtKB-UniRule"/>
</dbReference>
<evidence type="ECO:0000313" key="16">
    <source>
        <dbReference type="Proteomes" id="UP000094569"/>
    </source>
</evidence>